<reference evidence="2" key="1">
    <citation type="submission" date="2020-06" db="EMBL/GenBank/DDBJ databases">
        <title>Draft genome of Bugula neritina, a colonial animal packing powerful symbionts and potential medicines.</title>
        <authorList>
            <person name="Rayko M."/>
        </authorList>
    </citation>
    <scope>NUCLEOTIDE SEQUENCE [LARGE SCALE GENOMIC DNA]</scope>
    <source>
        <strain evidence="2">Kwan_BN1</strain>
    </source>
</reference>
<keyword evidence="3" id="KW-1185">Reference proteome</keyword>
<sequence length="635" mass="73667">MDIIWSYVINSGDVRLDPHTIYEEYKREMGVSKIYYRNIPRCFNYGLLYKDLVVQDFMLSGPIKSKEEVDIDVSDVMLSSIKKQLCTAHEVTYDERSKEYYATLLVMVDALRLNNDSDLCNNYLSINISYTCDSDKIGTYDFEECSIRVNPLSRGHQAAIFMSGSPFVYFDGEAMERVYPYSCQEADYYLAMTEIARWRVLEKRLEKEIGEDESLCKDTEEEEASKEFQIRHAFQKSEKRKKRAANKKNNKGNSVNDLIDIINGISNMKSEDMEDEDSLGELICNVNSMNFLYESLKDELSEEDEAHYQEVKEMIDEWRLDHQYEIQHVEDSLECDEVFDPLDILDSNPFTNKIREKVEKEKSEETDYDAMMEDFDQESILDEFSNRIKNKEGECPGSRTKVDFEQQMIELVDSNLDSKQSGEMHTGPVPASTCGQRRLQQVLESGAGGNVNKDLGWLKPGYSTADDEVNYNRVLQLLMEETSDESADIETIDGMLDLKEKVKTKLEEQLNEEKDSCSTNREEMVKKQYSKVENAYDVSWKIEDGIIHRGVSDVLSDSFGKVSGDRSVIWKPVATCTCRTCSNEYAMTPEHDYDYYDWRQWAYDSYGYMSYSGDYDSYEYGDYPNMERATFKKGK</sequence>
<protein>
    <submittedName>
        <fullName evidence="2">Uncharacterized protein</fullName>
    </submittedName>
</protein>
<feature type="coiled-coil region" evidence="1">
    <location>
        <begin position="492"/>
        <end position="523"/>
    </location>
</feature>
<evidence type="ECO:0000256" key="1">
    <source>
        <dbReference type="SAM" id="Coils"/>
    </source>
</evidence>
<name>A0A7J7IZI4_BUGNE</name>
<evidence type="ECO:0000313" key="2">
    <source>
        <dbReference type="EMBL" id="KAF6019333.1"/>
    </source>
</evidence>
<evidence type="ECO:0000313" key="3">
    <source>
        <dbReference type="Proteomes" id="UP000593567"/>
    </source>
</evidence>
<dbReference type="Proteomes" id="UP000593567">
    <property type="component" value="Unassembled WGS sequence"/>
</dbReference>
<dbReference type="AlphaFoldDB" id="A0A7J7IZI4"/>
<comment type="caution">
    <text evidence="2">The sequence shown here is derived from an EMBL/GenBank/DDBJ whole genome shotgun (WGS) entry which is preliminary data.</text>
</comment>
<organism evidence="2 3">
    <name type="scientific">Bugula neritina</name>
    <name type="common">Brown bryozoan</name>
    <name type="synonym">Sertularia neritina</name>
    <dbReference type="NCBI Taxonomy" id="10212"/>
    <lineage>
        <taxon>Eukaryota</taxon>
        <taxon>Metazoa</taxon>
        <taxon>Spiralia</taxon>
        <taxon>Lophotrochozoa</taxon>
        <taxon>Bryozoa</taxon>
        <taxon>Gymnolaemata</taxon>
        <taxon>Cheilostomatida</taxon>
        <taxon>Flustrina</taxon>
        <taxon>Buguloidea</taxon>
        <taxon>Bugulidae</taxon>
        <taxon>Bugula</taxon>
    </lineage>
</organism>
<proteinExistence type="predicted"/>
<keyword evidence="1" id="KW-0175">Coiled coil</keyword>
<accession>A0A7J7IZI4</accession>
<gene>
    <name evidence="2" type="ORF">EB796_022361</name>
</gene>
<dbReference type="EMBL" id="VXIV02003238">
    <property type="protein sequence ID" value="KAF6019333.1"/>
    <property type="molecule type" value="Genomic_DNA"/>
</dbReference>